<dbReference type="GO" id="GO:0015833">
    <property type="term" value="P:peptide transport"/>
    <property type="evidence" value="ECO:0007669"/>
    <property type="project" value="InterPro"/>
</dbReference>
<evidence type="ECO:0000256" key="4">
    <source>
        <dbReference type="ARBA" id="ARBA00022475"/>
    </source>
</evidence>
<evidence type="ECO:0000256" key="6">
    <source>
        <dbReference type="ARBA" id="ARBA00022741"/>
    </source>
</evidence>
<evidence type="ECO:0000256" key="8">
    <source>
        <dbReference type="ARBA" id="ARBA00023136"/>
    </source>
</evidence>
<dbReference type="InterPro" id="IPR003439">
    <property type="entry name" value="ABC_transporter-like_ATP-bd"/>
</dbReference>
<dbReference type="InterPro" id="IPR017871">
    <property type="entry name" value="ABC_transporter-like_CS"/>
</dbReference>
<keyword evidence="8" id="KW-0472">Membrane</keyword>
<keyword evidence="12" id="KW-1185">Reference proteome</keyword>
<dbReference type="GO" id="GO:0016887">
    <property type="term" value="F:ATP hydrolysis activity"/>
    <property type="evidence" value="ECO:0007669"/>
    <property type="project" value="InterPro"/>
</dbReference>
<sequence>MVDRALDLRRAGRHAAAAHVYRRRVAQRARHPHLRRDEGRRQSVSAVPNDIAASPGAPLLSIEHLSVRFGETLAVDDVTLAIGRGERVALVGESGSGKTVTALSILRLVQDARTTGAIRLDGDDLLAKSERAMRGLRGSDIAMIFQEPMTALNPLYTIGEQIAETIVLHDGVAKKAAYERAVALLERTGITEARRRVSSYPHQLSGGQRQRVMIAMALACRPRLLLADEPTTALDVTIRGQIVDLLLELQREEAERRGMSVLLITHDLNLVRRFAQRVAVMEQGKLVESGEVEQIFESPQHAYTQRLIASRPERHVLPVLPIAPVLLQAQDVMVDFATKLPGFRGWWQTGRFRAVNDASLAVRQGETLGIVGESGSGKTTLAMAMLGLQRTVAGSIEFEGRPIGSYQGREKLTLRSHLQVVFQDPFSSLSPRQTIERIVGEGLALHRPDLSAEERRKRIVSVLREVGLDRTALQRYPHEFSGGQRQRIAIARTLVLEPRVIVLDEPTSALDVSIQQQVLRLLTDLQRKYNLGYVFISHDLAVIGAMAHRVAVMQNGTIVESGEVSNIFDSPAHPYTRKLLKAAFDR</sequence>
<evidence type="ECO:0000313" key="11">
    <source>
        <dbReference type="EMBL" id="QGZ61312.1"/>
    </source>
</evidence>
<evidence type="ECO:0000256" key="9">
    <source>
        <dbReference type="SAM" id="MobiDB-lite"/>
    </source>
</evidence>
<dbReference type="CDD" id="cd03257">
    <property type="entry name" value="ABC_NikE_OppD_transporters"/>
    <property type="match status" value="2"/>
</dbReference>
<dbReference type="GO" id="GO:0005524">
    <property type="term" value="F:ATP binding"/>
    <property type="evidence" value="ECO:0007669"/>
    <property type="project" value="UniProtKB-KW"/>
</dbReference>
<dbReference type="Gene3D" id="3.40.50.300">
    <property type="entry name" value="P-loop containing nucleotide triphosphate hydrolases"/>
    <property type="match status" value="2"/>
</dbReference>
<evidence type="ECO:0000313" key="12">
    <source>
        <dbReference type="Proteomes" id="UP000433577"/>
    </source>
</evidence>
<keyword evidence="6" id="KW-0547">Nucleotide-binding</keyword>
<protein>
    <submittedName>
        <fullName evidence="11">Dipeptide ABC transporter ATP-binding protein</fullName>
    </submittedName>
</protein>
<dbReference type="Proteomes" id="UP000433577">
    <property type="component" value="Chromosome 1"/>
</dbReference>
<evidence type="ECO:0000256" key="7">
    <source>
        <dbReference type="ARBA" id="ARBA00022840"/>
    </source>
</evidence>
<evidence type="ECO:0000256" key="3">
    <source>
        <dbReference type="ARBA" id="ARBA00022448"/>
    </source>
</evidence>
<dbReference type="SMART" id="SM00382">
    <property type="entry name" value="AAA"/>
    <property type="match status" value="2"/>
</dbReference>
<dbReference type="GO" id="GO:0055085">
    <property type="term" value="P:transmembrane transport"/>
    <property type="evidence" value="ECO:0007669"/>
    <property type="project" value="UniProtKB-ARBA"/>
</dbReference>
<dbReference type="NCBIfam" id="NF007739">
    <property type="entry name" value="PRK10419.1"/>
    <property type="match status" value="2"/>
</dbReference>
<dbReference type="PROSITE" id="PS50893">
    <property type="entry name" value="ABC_TRANSPORTER_2"/>
    <property type="match status" value="2"/>
</dbReference>
<reference evidence="11 12" key="1">
    <citation type="submission" date="2019-12" db="EMBL/GenBank/DDBJ databases">
        <title>Paraburkholderia acidiphila 7Q-K02 sp. nov and Paraburkholderia acidisoli DHF22 sp. nov., two strains isolated from forest soil.</title>
        <authorList>
            <person name="Gao Z."/>
            <person name="Qiu L."/>
        </authorList>
    </citation>
    <scope>NUCLEOTIDE SEQUENCE [LARGE SCALE GENOMIC DNA]</scope>
    <source>
        <strain evidence="11 12">DHF22</strain>
    </source>
</reference>
<dbReference type="PANTHER" id="PTHR43297:SF2">
    <property type="entry name" value="DIPEPTIDE TRANSPORT ATP-BINDING PROTEIN DPPD"/>
    <property type="match status" value="1"/>
</dbReference>
<dbReference type="InterPro" id="IPR050388">
    <property type="entry name" value="ABC_Ni/Peptide_Import"/>
</dbReference>
<dbReference type="Pfam" id="PF08352">
    <property type="entry name" value="oligo_HPY"/>
    <property type="match status" value="2"/>
</dbReference>
<organism evidence="11 12">
    <name type="scientific">Paraburkholderia acidisoli</name>
    <dbReference type="NCBI Taxonomy" id="2571748"/>
    <lineage>
        <taxon>Bacteria</taxon>
        <taxon>Pseudomonadati</taxon>
        <taxon>Pseudomonadota</taxon>
        <taxon>Betaproteobacteria</taxon>
        <taxon>Burkholderiales</taxon>
        <taxon>Burkholderiaceae</taxon>
        <taxon>Paraburkholderia</taxon>
    </lineage>
</organism>
<gene>
    <name evidence="11" type="ORF">FAZ98_05940</name>
</gene>
<comment type="similarity">
    <text evidence="2">Belongs to the ABC transporter superfamily.</text>
</comment>
<dbReference type="AlphaFoldDB" id="A0A7Z2JDL1"/>
<dbReference type="InterPro" id="IPR013563">
    <property type="entry name" value="Oligopep_ABC_C"/>
</dbReference>
<evidence type="ECO:0000256" key="2">
    <source>
        <dbReference type="ARBA" id="ARBA00005417"/>
    </source>
</evidence>
<keyword evidence="5" id="KW-0997">Cell inner membrane</keyword>
<dbReference type="FunFam" id="3.40.50.300:FF:000016">
    <property type="entry name" value="Oligopeptide ABC transporter ATP-binding component"/>
    <property type="match status" value="1"/>
</dbReference>
<evidence type="ECO:0000259" key="10">
    <source>
        <dbReference type="PROSITE" id="PS50893"/>
    </source>
</evidence>
<accession>A0A7Z2JDL1</accession>
<feature type="domain" description="ABC transporter" evidence="10">
    <location>
        <begin position="327"/>
        <end position="580"/>
    </location>
</feature>
<dbReference type="Pfam" id="PF00005">
    <property type="entry name" value="ABC_tran"/>
    <property type="match status" value="2"/>
</dbReference>
<feature type="domain" description="ABC transporter" evidence="10">
    <location>
        <begin position="60"/>
        <end position="308"/>
    </location>
</feature>
<keyword evidence="7 11" id="KW-0067">ATP-binding</keyword>
<evidence type="ECO:0000256" key="1">
    <source>
        <dbReference type="ARBA" id="ARBA00004417"/>
    </source>
</evidence>
<dbReference type="GO" id="GO:0005886">
    <property type="term" value="C:plasma membrane"/>
    <property type="evidence" value="ECO:0007669"/>
    <property type="project" value="UniProtKB-SubCell"/>
</dbReference>
<feature type="region of interest" description="Disordered" evidence="9">
    <location>
        <begin position="26"/>
        <end position="46"/>
    </location>
</feature>
<name>A0A7Z2JDL1_9BURK</name>
<keyword evidence="4" id="KW-1003">Cell membrane</keyword>
<dbReference type="PROSITE" id="PS00211">
    <property type="entry name" value="ABC_TRANSPORTER_1"/>
    <property type="match status" value="2"/>
</dbReference>
<dbReference type="SUPFAM" id="SSF52540">
    <property type="entry name" value="P-loop containing nucleoside triphosphate hydrolases"/>
    <property type="match status" value="2"/>
</dbReference>
<comment type="subcellular location">
    <subcellularLocation>
        <location evidence="1">Cell inner membrane</location>
        <topology evidence="1">Peripheral membrane protein</topology>
    </subcellularLocation>
</comment>
<dbReference type="InterPro" id="IPR003593">
    <property type="entry name" value="AAA+_ATPase"/>
</dbReference>
<dbReference type="InterPro" id="IPR027417">
    <property type="entry name" value="P-loop_NTPase"/>
</dbReference>
<dbReference type="KEGG" id="pacs:FAZ98_05940"/>
<dbReference type="EMBL" id="CP046913">
    <property type="protein sequence ID" value="QGZ61312.1"/>
    <property type="molecule type" value="Genomic_DNA"/>
</dbReference>
<dbReference type="NCBIfam" id="NF008453">
    <property type="entry name" value="PRK11308.1"/>
    <property type="match status" value="2"/>
</dbReference>
<dbReference type="OrthoDB" id="9802772at2"/>
<dbReference type="PANTHER" id="PTHR43297">
    <property type="entry name" value="OLIGOPEPTIDE TRANSPORT ATP-BINDING PROTEIN APPD"/>
    <property type="match status" value="1"/>
</dbReference>
<keyword evidence="3" id="KW-0813">Transport</keyword>
<proteinExistence type="inferred from homology"/>
<evidence type="ECO:0000256" key="5">
    <source>
        <dbReference type="ARBA" id="ARBA00022519"/>
    </source>
</evidence>